<organism evidence="1 2">
    <name type="scientific">Algoriphagus antarcticus</name>
    <dbReference type="NCBI Taxonomy" id="238540"/>
    <lineage>
        <taxon>Bacteria</taxon>
        <taxon>Pseudomonadati</taxon>
        <taxon>Bacteroidota</taxon>
        <taxon>Cytophagia</taxon>
        <taxon>Cytophagales</taxon>
        <taxon>Cyclobacteriaceae</taxon>
        <taxon>Algoriphagus</taxon>
    </lineage>
</organism>
<name>A0A3E0DGL0_9BACT</name>
<protein>
    <submittedName>
        <fullName evidence="1">Uncharacterized protein</fullName>
    </submittedName>
</protein>
<dbReference type="Proteomes" id="UP000256405">
    <property type="component" value="Unassembled WGS sequence"/>
</dbReference>
<evidence type="ECO:0000313" key="1">
    <source>
        <dbReference type="EMBL" id="REG81122.1"/>
    </source>
</evidence>
<keyword evidence="2" id="KW-1185">Reference proteome</keyword>
<dbReference type="AlphaFoldDB" id="A0A3E0DGL0"/>
<evidence type="ECO:0000313" key="2">
    <source>
        <dbReference type="Proteomes" id="UP000256405"/>
    </source>
</evidence>
<proteinExistence type="predicted"/>
<dbReference type="EMBL" id="QUNF01000029">
    <property type="protein sequence ID" value="REG81122.1"/>
    <property type="molecule type" value="Genomic_DNA"/>
</dbReference>
<gene>
    <name evidence="1" type="ORF">C8N25_12967</name>
</gene>
<reference evidence="1 2" key="1">
    <citation type="submission" date="2018-08" db="EMBL/GenBank/DDBJ databases">
        <title>Genomic Encyclopedia of Archaeal and Bacterial Type Strains, Phase II (KMG-II): from individual species to whole genera.</title>
        <authorList>
            <person name="Goeker M."/>
        </authorList>
    </citation>
    <scope>NUCLEOTIDE SEQUENCE [LARGE SCALE GENOMIC DNA]</scope>
    <source>
        <strain evidence="1 2">DSM 15986</strain>
    </source>
</reference>
<comment type="caution">
    <text evidence="1">The sequence shown here is derived from an EMBL/GenBank/DDBJ whole genome shotgun (WGS) entry which is preliminary data.</text>
</comment>
<accession>A0A3E0DGL0</accession>
<sequence length="41" mass="4716">MEKTQLKRVYSDVAEKLIQKDETYANLLTEESKQGSEGNLQ</sequence>